<accession>A0A4D7B549</accession>
<evidence type="ECO:0000256" key="2">
    <source>
        <dbReference type="ARBA" id="ARBA00022643"/>
    </source>
</evidence>
<dbReference type="Pfam" id="PF00881">
    <property type="entry name" value="Nitroreductase"/>
    <property type="match status" value="1"/>
</dbReference>
<gene>
    <name evidence="5" type="ORF">E8M01_03330</name>
</gene>
<dbReference type="InterPro" id="IPR050627">
    <property type="entry name" value="Nitroreductase/BluB"/>
</dbReference>
<keyword evidence="3" id="KW-0560">Oxidoreductase</keyword>
<organism evidence="5 6">
    <name type="scientific">Phreatobacter stygius</name>
    <dbReference type="NCBI Taxonomy" id="1940610"/>
    <lineage>
        <taxon>Bacteria</taxon>
        <taxon>Pseudomonadati</taxon>
        <taxon>Pseudomonadota</taxon>
        <taxon>Alphaproteobacteria</taxon>
        <taxon>Hyphomicrobiales</taxon>
        <taxon>Phreatobacteraceae</taxon>
        <taxon>Phreatobacter</taxon>
    </lineage>
</organism>
<evidence type="ECO:0000259" key="4">
    <source>
        <dbReference type="Pfam" id="PF00881"/>
    </source>
</evidence>
<dbReference type="InterPro" id="IPR029479">
    <property type="entry name" value="Nitroreductase"/>
</dbReference>
<name>A0A4D7B549_9HYPH</name>
<dbReference type="KEGG" id="pstg:E8M01_03330"/>
<dbReference type="Proteomes" id="UP000298781">
    <property type="component" value="Chromosome"/>
</dbReference>
<dbReference type="SUPFAM" id="SSF55469">
    <property type="entry name" value="FMN-dependent nitroreductase-like"/>
    <property type="match status" value="1"/>
</dbReference>
<dbReference type="EMBL" id="CP039690">
    <property type="protein sequence ID" value="QCI63352.1"/>
    <property type="molecule type" value="Genomic_DNA"/>
</dbReference>
<dbReference type="PANTHER" id="PTHR23026:SF90">
    <property type="entry name" value="IODOTYROSINE DEIODINASE 1"/>
    <property type="match status" value="1"/>
</dbReference>
<dbReference type="GO" id="GO:0016491">
    <property type="term" value="F:oxidoreductase activity"/>
    <property type="evidence" value="ECO:0007669"/>
    <property type="project" value="UniProtKB-KW"/>
</dbReference>
<evidence type="ECO:0000313" key="6">
    <source>
        <dbReference type="Proteomes" id="UP000298781"/>
    </source>
</evidence>
<dbReference type="PANTHER" id="PTHR23026">
    <property type="entry name" value="NADPH NITROREDUCTASE"/>
    <property type="match status" value="1"/>
</dbReference>
<dbReference type="CDD" id="cd02136">
    <property type="entry name" value="PnbA_NfnB-like"/>
    <property type="match status" value="1"/>
</dbReference>
<sequence length="233" mass="25349">MSGETVTGEAPDQVLERLLAGRYSCRAFRPAPVPRDTIRRILAIAQRTATWCNTQPWQVTVTMPEATDRLRAALYERAAQGIAGTSDLPWPREYRGIYLARRRETGFALYEALGIGRGDTEARRLQTLENFRLFGAPHLALITSDEALGTYGALDCGAYVANFLSAAHACGVGAIAQAALAHHSAFLRGHFGITDDRLVVCGISFGFADETAPVNRFRTGRASADEAATFVEE</sequence>
<keyword evidence="6" id="KW-1185">Reference proteome</keyword>
<dbReference type="InterPro" id="IPR000415">
    <property type="entry name" value="Nitroreductase-like"/>
</dbReference>
<dbReference type="Gene3D" id="3.40.109.10">
    <property type="entry name" value="NADH Oxidase"/>
    <property type="match status" value="1"/>
</dbReference>
<protein>
    <submittedName>
        <fullName evidence="5">Nitroreductase</fullName>
    </submittedName>
</protein>
<feature type="domain" description="Nitroreductase" evidence="4">
    <location>
        <begin position="20"/>
        <end position="206"/>
    </location>
</feature>
<keyword evidence="2" id="KW-0288">FMN</keyword>
<evidence type="ECO:0000256" key="3">
    <source>
        <dbReference type="ARBA" id="ARBA00023002"/>
    </source>
</evidence>
<evidence type="ECO:0000313" key="5">
    <source>
        <dbReference type="EMBL" id="QCI63352.1"/>
    </source>
</evidence>
<proteinExistence type="predicted"/>
<dbReference type="OrthoDB" id="9802510at2"/>
<reference evidence="5 6" key="1">
    <citation type="submission" date="2019-04" db="EMBL/GenBank/DDBJ databases">
        <title>Phreatobacter aquaticus sp. nov.</title>
        <authorList>
            <person name="Choi A."/>
        </authorList>
    </citation>
    <scope>NUCLEOTIDE SEQUENCE [LARGE SCALE GENOMIC DNA]</scope>
    <source>
        <strain evidence="5 6">KCTC 52518</strain>
    </source>
</reference>
<dbReference type="AlphaFoldDB" id="A0A4D7B549"/>
<evidence type="ECO:0000256" key="1">
    <source>
        <dbReference type="ARBA" id="ARBA00022630"/>
    </source>
</evidence>
<keyword evidence="1" id="KW-0285">Flavoprotein</keyword>
<dbReference type="RefSeq" id="WP_136958810.1">
    <property type="nucleotide sequence ID" value="NZ_CP039690.1"/>
</dbReference>